<evidence type="ECO:0000313" key="2">
    <source>
        <dbReference type="Proteomes" id="UP000077755"/>
    </source>
</evidence>
<accession>A0A166AUF6</accession>
<organism evidence="1 2">
    <name type="scientific">Daucus carota subsp. sativus</name>
    <name type="common">Carrot</name>
    <dbReference type="NCBI Taxonomy" id="79200"/>
    <lineage>
        <taxon>Eukaryota</taxon>
        <taxon>Viridiplantae</taxon>
        <taxon>Streptophyta</taxon>
        <taxon>Embryophyta</taxon>
        <taxon>Tracheophyta</taxon>
        <taxon>Spermatophyta</taxon>
        <taxon>Magnoliopsida</taxon>
        <taxon>eudicotyledons</taxon>
        <taxon>Gunneridae</taxon>
        <taxon>Pentapetalae</taxon>
        <taxon>asterids</taxon>
        <taxon>campanulids</taxon>
        <taxon>Apiales</taxon>
        <taxon>Apiaceae</taxon>
        <taxon>Apioideae</taxon>
        <taxon>Scandiceae</taxon>
        <taxon>Daucinae</taxon>
        <taxon>Daucus</taxon>
        <taxon>Daucus sect. Daucus</taxon>
    </lineage>
</organism>
<protein>
    <submittedName>
        <fullName evidence="1">Uncharacterized protein</fullName>
    </submittedName>
</protein>
<dbReference type="OMA" id="AVTYFIH"/>
<proteinExistence type="predicted"/>
<reference evidence="1" key="1">
    <citation type="journal article" date="2016" name="Nat. Genet.">
        <title>A high-quality carrot genome assembly provides new insights into carotenoid accumulation and asterid genome evolution.</title>
        <authorList>
            <person name="Iorizzo M."/>
            <person name="Ellison S."/>
            <person name="Senalik D."/>
            <person name="Zeng P."/>
            <person name="Satapoomin P."/>
            <person name="Huang J."/>
            <person name="Bowman M."/>
            <person name="Iovene M."/>
            <person name="Sanseverino W."/>
            <person name="Cavagnaro P."/>
            <person name="Yildiz M."/>
            <person name="Macko-Podgorni A."/>
            <person name="Moranska E."/>
            <person name="Grzebelus E."/>
            <person name="Grzebelus D."/>
            <person name="Ashrafi H."/>
            <person name="Zheng Z."/>
            <person name="Cheng S."/>
            <person name="Spooner D."/>
            <person name="Van Deynze A."/>
            <person name="Simon P."/>
        </authorList>
    </citation>
    <scope>NUCLEOTIDE SEQUENCE</scope>
    <source>
        <tissue evidence="1">Leaf</tissue>
    </source>
</reference>
<dbReference type="InterPro" id="IPR009424">
    <property type="entry name" value="AGP16/20/22/41"/>
</dbReference>
<gene>
    <name evidence="1" type="ORF">DCAR_0312149</name>
</gene>
<reference evidence="1" key="2">
    <citation type="submission" date="2022-03" db="EMBL/GenBank/DDBJ databases">
        <title>Draft title - Genomic analysis of global carrot germplasm unveils the trajectory of domestication and the origin of high carotenoid orange carrot.</title>
        <authorList>
            <person name="Iorizzo M."/>
            <person name="Ellison S."/>
            <person name="Senalik D."/>
            <person name="Macko-Podgorni A."/>
            <person name="Grzebelus D."/>
            <person name="Bostan H."/>
            <person name="Rolling W."/>
            <person name="Curaba J."/>
            <person name="Simon P."/>
        </authorList>
    </citation>
    <scope>NUCLEOTIDE SEQUENCE</scope>
    <source>
        <tissue evidence="1">Leaf</tissue>
    </source>
</reference>
<dbReference type="Gramene" id="KZN01932">
    <property type="protein sequence ID" value="KZN01932"/>
    <property type="gene ID" value="DCAR_010686"/>
</dbReference>
<dbReference type="Proteomes" id="UP000077755">
    <property type="component" value="Chromosome 3"/>
</dbReference>
<name>A0A166AUF6_DAUCS</name>
<dbReference type="AlphaFoldDB" id="A0A166AUF6"/>
<sequence>MEVLRVSFVMAVFALFSALLLLPAINAQAPAPAPAPSNNGAALDQGIAYVLMLLALAVTYIIH</sequence>
<keyword evidence="2" id="KW-1185">Reference proteome</keyword>
<evidence type="ECO:0000313" key="1">
    <source>
        <dbReference type="EMBL" id="WOG92872.1"/>
    </source>
</evidence>
<dbReference type="Pfam" id="PF06376">
    <property type="entry name" value="AGP"/>
    <property type="match status" value="1"/>
</dbReference>
<dbReference type="PANTHER" id="PTHR33374">
    <property type="entry name" value="ARABINOGALACTAN PROTEIN 20"/>
    <property type="match status" value="1"/>
</dbReference>
<dbReference type="EMBL" id="CP093345">
    <property type="protein sequence ID" value="WOG92872.1"/>
    <property type="molecule type" value="Genomic_DNA"/>
</dbReference>